<dbReference type="Proteomes" id="UP001145114">
    <property type="component" value="Unassembled WGS sequence"/>
</dbReference>
<evidence type="ECO:0000313" key="2">
    <source>
        <dbReference type="Proteomes" id="UP001145114"/>
    </source>
</evidence>
<proteinExistence type="predicted"/>
<reference evidence="1" key="1">
    <citation type="submission" date="2022-06" db="EMBL/GenBank/DDBJ databases">
        <title>Phylogenomic reconstructions and comparative analyses of Kickxellomycotina fungi.</title>
        <authorList>
            <person name="Reynolds N.K."/>
            <person name="Stajich J.E."/>
            <person name="Barry K."/>
            <person name="Grigoriev I.V."/>
            <person name="Crous P."/>
            <person name="Smith M.E."/>
        </authorList>
    </citation>
    <scope>NUCLEOTIDE SEQUENCE</scope>
    <source>
        <strain evidence="1">RSA 2271</strain>
    </source>
</reference>
<name>A0ACC1HGW3_9FUNG</name>
<protein>
    <submittedName>
        <fullName evidence="1">Uncharacterized protein</fullName>
    </submittedName>
</protein>
<sequence length="123" mass="13384">MEIPIQEMLTQVKSVCKAHIEDARESILAIIKETFSAAILATKVEDKSCNEFGLFMVKIGMSNFDFATSKQSAQPQPYLENVFVVDGQRIPNYGNLLAATISVLSASGQGNTDAGDVDGWVRL</sequence>
<organism evidence="1 2">
    <name type="scientific">Spiromyces aspiralis</name>
    <dbReference type="NCBI Taxonomy" id="68401"/>
    <lineage>
        <taxon>Eukaryota</taxon>
        <taxon>Fungi</taxon>
        <taxon>Fungi incertae sedis</taxon>
        <taxon>Zoopagomycota</taxon>
        <taxon>Kickxellomycotina</taxon>
        <taxon>Kickxellomycetes</taxon>
        <taxon>Kickxellales</taxon>
        <taxon>Kickxellaceae</taxon>
        <taxon>Spiromyces</taxon>
    </lineage>
</organism>
<keyword evidence="2" id="KW-1185">Reference proteome</keyword>
<dbReference type="EMBL" id="JAMZIH010005398">
    <property type="protein sequence ID" value="KAJ1675255.1"/>
    <property type="molecule type" value="Genomic_DNA"/>
</dbReference>
<gene>
    <name evidence="1" type="ORF">EV182_001626</name>
</gene>
<comment type="caution">
    <text evidence="1">The sequence shown here is derived from an EMBL/GenBank/DDBJ whole genome shotgun (WGS) entry which is preliminary data.</text>
</comment>
<evidence type="ECO:0000313" key="1">
    <source>
        <dbReference type="EMBL" id="KAJ1675255.1"/>
    </source>
</evidence>
<accession>A0ACC1HGW3</accession>